<dbReference type="EMBL" id="VFQX01000028">
    <property type="protein sequence ID" value="KAF0978907.1"/>
    <property type="molecule type" value="Genomic_DNA"/>
</dbReference>
<organism evidence="2 3">
    <name type="scientific">Naegleria fowleri</name>
    <name type="common">Brain eating amoeba</name>
    <dbReference type="NCBI Taxonomy" id="5763"/>
    <lineage>
        <taxon>Eukaryota</taxon>
        <taxon>Discoba</taxon>
        <taxon>Heterolobosea</taxon>
        <taxon>Tetramitia</taxon>
        <taxon>Eutetramitia</taxon>
        <taxon>Vahlkampfiidae</taxon>
        <taxon>Naegleria</taxon>
    </lineage>
</organism>
<dbReference type="VEuPathDB" id="AmoebaDB:NfTy_033560"/>
<feature type="region of interest" description="Disordered" evidence="1">
    <location>
        <begin position="563"/>
        <end position="588"/>
    </location>
</feature>
<dbReference type="GeneID" id="68109195"/>
<dbReference type="Proteomes" id="UP000444721">
    <property type="component" value="Unassembled WGS sequence"/>
</dbReference>
<reference evidence="2 3" key="1">
    <citation type="journal article" date="2019" name="Sci. Rep.">
        <title>Nanopore sequencing improves the draft genome of the human pathogenic amoeba Naegleria fowleri.</title>
        <authorList>
            <person name="Liechti N."/>
            <person name="Schurch N."/>
            <person name="Bruggmann R."/>
            <person name="Wittwer M."/>
        </authorList>
    </citation>
    <scope>NUCLEOTIDE SEQUENCE [LARGE SCALE GENOMIC DNA]</scope>
    <source>
        <strain evidence="2 3">ATCC 30894</strain>
    </source>
</reference>
<dbReference type="PANTHER" id="PTHR28608:SF1">
    <property type="entry name" value="INTEGRATOR COMPLEX SUBUNIT 2"/>
    <property type="match status" value="1"/>
</dbReference>
<evidence type="ECO:0000313" key="2">
    <source>
        <dbReference type="EMBL" id="KAF0978907.1"/>
    </source>
</evidence>
<sequence>MQQQSLFEIVVSRRWEKLEQSVMMRGFSNVGGVSSSIVNEPTNGSLLHSDGAQMDMTSDEDGNDQEIYGLSNPHGHRDVLSNDLSLYLPCLTRQYHQSPNRSAGKINLFNVLNSSRLFDKTRLCNDYRTRVNWDQVQESFIQFLMTSPSSAPQQQVTNITISFEESSLQNRVSLILREIFASALNTQKSTLFCNDVYNTEICYLISSTLFQIPLFLFSSSLESSDSRIAAITRMRNQHSQAGGLTWYFREVIRFFFLLDPLSLNGTFDSLGLVSENDISGTTYSEKYIVSIVLNHPYILEDLIEFLIREFSTNNQYMARLESILQQLSSFSRSSAEKVRFYCMKFRKFPELCLYITFEKIRDYVSFFNSCFNGVLESGNLFSETKSAEMAIFESVKKNPKIQEILSRHIVAELQGEETSVADTCSLLRLCCALMLLSSHNVFKNDFSLVTSSNRNLPVSIHLTKLRFSFLFICGENITASLSSDLTVIDVPKSNIVQVLRDFIRNLMEVSNSMSTTDSLSSQDKTTIKNILLLLATNFHAQLYKSIATFVLDTLHPTLKNSKHLSHNTSSYSSGSGGQQTEQTKIPSTKLSRQLLDENTLKRQLGDRIANLFVSELFPVEKLAHDILTVTPLPFYTADNDYVLQCVFRMLKSRLFRKHSVDASDWVFQQVRSLYPVNEQITLHHLIPKIIHELIHSNCIPYASMPFDMKLFSDEMILDVFESKTSNQIARALILYYILSVNNSVKKHRYGPTIIEKCNVVEVVKYVKEHRKQVGVFYSQLLSAVEELQYLFHLETLLSEGIYSAETVKTASLSESDISDAIKSPMLDQAKTKMVLDELRSSPELSQLHMNDIIRMLDITNKDGLMQNFQDVRYFVFLAFQEWWKWMFSKTNPMRLALQTANVLVLKESGELKYYDIYQNILLLFRVDQRIFQCPPLLDIFLQMLSLFMSASRKFILQSTHSDAALKDSLIKTQESSILQLLLEYLNPNILNHAVAESDKPLHEDDGSTDMRIVQRKICQFIHQRFIENPTLSKLIHFQTYNPALLPITVSLIDSIHICMDFILELLNQPKVHQQMFAVQLASYLCEKYPLQRYIDIARAAITKLKQIAHQRSALISSNFSAPEGSIDLFSSKQLVNQQEDLNNAQEILETLLRLSRAFPFLCLECIQVVHELKTVFSSKPKVLLLVQQYFVKLTTSTHN</sequence>
<dbReference type="InterPro" id="IPR029321">
    <property type="entry name" value="INTS2"/>
</dbReference>
<protein>
    <submittedName>
        <fullName evidence="2">Uncharacterized protein</fullName>
    </submittedName>
</protein>
<feature type="compositionally biased region" description="Low complexity" evidence="1">
    <location>
        <begin position="568"/>
        <end position="583"/>
    </location>
</feature>
<name>A0A6A5BP92_NAEFO</name>
<gene>
    <name evidence="2" type="ORF">FDP41_001977</name>
</gene>
<evidence type="ECO:0000256" key="1">
    <source>
        <dbReference type="SAM" id="MobiDB-lite"/>
    </source>
</evidence>
<dbReference type="GO" id="GO:0032039">
    <property type="term" value="C:integrator complex"/>
    <property type="evidence" value="ECO:0007669"/>
    <property type="project" value="InterPro"/>
</dbReference>
<keyword evidence="3" id="KW-1185">Reference proteome</keyword>
<evidence type="ECO:0000313" key="3">
    <source>
        <dbReference type="Proteomes" id="UP000444721"/>
    </source>
</evidence>
<accession>A0A6A5BP92</accession>
<dbReference type="VEuPathDB" id="AmoebaDB:NF0008660"/>
<dbReference type="RefSeq" id="XP_044563620.1">
    <property type="nucleotide sequence ID" value="XM_044705120.1"/>
</dbReference>
<dbReference type="OrthoDB" id="70899at2759"/>
<comment type="caution">
    <text evidence="2">The sequence shown here is derived from an EMBL/GenBank/DDBJ whole genome shotgun (WGS) entry which is preliminary data.</text>
</comment>
<dbReference type="GO" id="GO:0034472">
    <property type="term" value="P:snRNA 3'-end processing"/>
    <property type="evidence" value="ECO:0007669"/>
    <property type="project" value="TreeGrafter"/>
</dbReference>
<dbReference type="PANTHER" id="PTHR28608">
    <property type="entry name" value="INTEGRATOR COMPLEX SUBUNIT 2"/>
    <property type="match status" value="1"/>
</dbReference>
<dbReference type="Pfam" id="PF14750">
    <property type="entry name" value="INTS2"/>
    <property type="match status" value="2"/>
</dbReference>
<dbReference type="VEuPathDB" id="AmoebaDB:FDP41_001977"/>
<dbReference type="AlphaFoldDB" id="A0A6A5BP92"/>
<proteinExistence type="predicted"/>